<reference evidence="14" key="2">
    <citation type="submission" date="2019-01" db="EMBL/GenBank/DDBJ databases">
        <title>Genome sequence of Desulfonema ishimotonii strain Tokyo 01.</title>
        <authorList>
            <person name="Fukui M."/>
        </authorList>
    </citation>
    <scope>NUCLEOTIDE SEQUENCE [LARGE SCALE GENOMIC DNA]</scope>
    <source>
        <strain evidence="14">Tokyo 01</strain>
    </source>
</reference>
<dbReference type="CDD" id="cd06225">
    <property type="entry name" value="HAMP"/>
    <property type="match status" value="1"/>
</dbReference>
<feature type="domain" description="Methyl-accepting transducer" evidence="11">
    <location>
        <begin position="657"/>
        <end position="872"/>
    </location>
</feature>
<keyword evidence="6 10" id="KW-0472">Membrane</keyword>
<evidence type="ECO:0000256" key="6">
    <source>
        <dbReference type="ARBA" id="ARBA00023136"/>
    </source>
</evidence>
<dbReference type="InterPro" id="IPR004089">
    <property type="entry name" value="MCPsignal_dom"/>
</dbReference>
<keyword evidence="3" id="KW-0145">Chemotaxis</keyword>
<evidence type="ECO:0000259" key="12">
    <source>
        <dbReference type="PROSITE" id="PS50885"/>
    </source>
</evidence>
<evidence type="ECO:0000256" key="4">
    <source>
        <dbReference type="ARBA" id="ARBA00022692"/>
    </source>
</evidence>
<dbReference type="PROSITE" id="PS50885">
    <property type="entry name" value="HAMP"/>
    <property type="match status" value="1"/>
</dbReference>
<evidence type="ECO:0000256" key="3">
    <source>
        <dbReference type="ARBA" id="ARBA00022500"/>
    </source>
</evidence>
<evidence type="ECO:0000256" key="5">
    <source>
        <dbReference type="ARBA" id="ARBA00022989"/>
    </source>
</evidence>
<comment type="caution">
    <text evidence="13">The sequence shown here is derived from an EMBL/GenBank/DDBJ whole genome shotgun (WGS) entry which is preliminary data.</text>
</comment>
<dbReference type="GO" id="GO:0005886">
    <property type="term" value="C:plasma membrane"/>
    <property type="evidence" value="ECO:0007669"/>
    <property type="project" value="UniProtKB-SubCell"/>
</dbReference>
<dbReference type="EMBL" id="BEXT01000001">
    <property type="protein sequence ID" value="GBC60900.1"/>
    <property type="molecule type" value="Genomic_DNA"/>
</dbReference>
<dbReference type="OrthoDB" id="9816383at2"/>
<evidence type="ECO:0000256" key="1">
    <source>
        <dbReference type="ARBA" id="ARBA00004651"/>
    </source>
</evidence>
<dbReference type="Proteomes" id="UP000288096">
    <property type="component" value="Unassembled WGS sequence"/>
</dbReference>
<dbReference type="PANTHER" id="PTHR43531">
    <property type="entry name" value="PROTEIN ICFG"/>
    <property type="match status" value="1"/>
</dbReference>
<accession>A0A401FVA7</accession>
<dbReference type="GO" id="GO:0007165">
    <property type="term" value="P:signal transduction"/>
    <property type="evidence" value="ECO:0007669"/>
    <property type="project" value="UniProtKB-KW"/>
</dbReference>
<keyword evidence="8" id="KW-0807">Transducer</keyword>
<dbReference type="Pfam" id="PF00672">
    <property type="entry name" value="HAMP"/>
    <property type="match status" value="1"/>
</dbReference>
<evidence type="ECO:0000256" key="2">
    <source>
        <dbReference type="ARBA" id="ARBA00022475"/>
    </source>
</evidence>
<dbReference type="PANTHER" id="PTHR43531:SF11">
    <property type="entry name" value="METHYL-ACCEPTING CHEMOTAXIS PROTEIN 3"/>
    <property type="match status" value="1"/>
</dbReference>
<name>A0A401FVA7_9BACT</name>
<comment type="similarity">
    <text evidence="7">Belongs to the methyl-accepting chemotaxis (MCP) protein family.</text>
</comment>
<evidence type="ECO:0000256" key="10">
    <source>
        <dbReference type="SAM" id="Phobius"/>
    </source>
</evidence>
<dbReference type="GO" id="GO:0006935">
    <property type="term" value="P:chemotaxis"/>
    <property type="evidence" value="ECO:0007669"/>
    <property type="project" value="UniProtKB-KW"/>
</dbReference>
<proteinExistence type="inferred from homology"/>
<evidence type="ECO:0000256" key="7">
    <source>
        <dbReference type="ARBA" id="ARBA00029447"/>
    </source>
</evidence>
<dbReference type="SMART" id="SM00304">
    <property type="entry name" value="HAMP"/>
    <property type="match status" value="1"/>
</dbReference>
<dbReference type="Gene3D" id="1.10.287.950">
    <property type="entry name" value="Methyl-accepting chemotaxis protein"/>
    <property type="match status" value="1"/>
</dbReference>
<dbReference type="PRINTS" id="PR00260">
    <property type="entry name" value="CHEMTRNSDUCR"/>
</dbReference>
<dbReference type="Pfam" id="PF02743">
    <property type="entry name" value="dCache_1"/>
    <property type="match status" value="1"/>
</dbReference>
<comment type="subcellular location">
    <subcellularLocation>
        <location evidence="1">Cell membrane</location>
        <topology evidence="1">Multi-pass membrane protein</topology>
    </subcellularLocation>
</comment>
<feature type="compositionally biased region" description="Basic and acidic residues" evidence="9">
    <location>
        <begin position="921"/>
        <end position="940"/>
    </location>
</feature>
<gene>
    <name evidence="13" type="ORF">DENIS_1860</name>
</gene>
<reference evidence="14" key="1">
    <citation type="submission" date="2017-11" db="EMBL/GenBank/DDBJ databases">
        <authorList>
            <person name="Watanabe M."/>
            <person name="Kojima H."/>
        </authorList>
    </citation>
    <scope>NUCLEOTIDE SEQUENCE [LARGE SCALE GENOMIC DNA]</scope>
    <source>
        <strain evidence="14">Tokyo 01</strain>
    </source>
</reference>
<dbReference type="InterPro" id="IPR003660">
    <property type="entry name" value="HAMP_dom"/>
</dbReference>
<dbReference type="SMART" id="SM00283">
    <property type="entry name" value="MA"/>
    <property type="match status" value="1"/>
</dbReference>
<dbReference type="InterPro" id="IPR033479">
    <property type="entry name" value="dCache_1"/>
</dbReference>
<feature type="transmembrane region" description="Helical" evidence="10">
    <location>
        <begin position="566"/>
        <end position="591"/>
    </location>
</feature>
<protein>
    <submittedName>
        <fullName evidence="13">Methyl-accepting chemotaxis protein</fullName>
    </submittedName>
</protein>
<dbReference type="AlphaFoldDB" id="A0A401FVA7"/>
<evidence type="ECO:0000313" key="13">
    <source>
        <dbReference type="EMBL" id="GBC60900.1"/>
    </source>
</evidence>
<sequence>MMRLKDIKMKPKLIGLFLVAGLLPLLLVGGLSSFFATEALMEKAYEQLEAVREIKRDRIYKFFDDKRGDILVLSETVAALRNRAFEKLDTVQELKKAQVEEYFRGRITDVTVLSGNRMIVEAFSAFAVAFEYENRGTGGDAWRSAEKEFGPWIRQYAEAYGYHDLFFITRGGDVAYTVAGESYLGQNLVSGGLKNSPLGQCFKHALKETFIQDFEPYAPSGNQLAAFIGSPVMNKGEVMGVVALQLPTGPVNTIVQRREGMGRSGETYLMGKHRDRTAFRSNMTTMGDGKYIIGYEVTTPYIDKALSGQTGREVFTDSTGKLVMVAYDPLDIPGFTWACISKIDLEEAIVSKQAGDREDFFTKYIRKYGYKDLFLIHPRGEIFYSVRHKSDYRSNILAGKYADSGLGRLCEKILETRRIGIADFEPYPPDDNEPAAFIACPILRGGQTEVVVALQLATESIDRIMQERSGMGETGETYLVGADRLMRSDSFLDPVQHSVRASFANPAQGKVDTESVKDALDGNPGKKLIENYRGDTVLSAYAPVETDGVKWALVSEIDREEVQKPIWHLTVYIVISGVIIALLVIAFALWVAGNISGPLIRGVAFARQVAEGNLTARLDVRQKDEPGMLAEALSEMVTRLRNIVADVKNATGNVALGSNEMNVSSQAVSAMSEQMSQGASEQAASAEEAAASMEEMTSNIRQNADNASQTEKIARKSALDAQESGKAVAETAVAMKEIARKISIIEEIARQTDLLALNAAVEAARAGEYGRGFAVVASEVRKLAERSRRAAGEINDLSASSVAVAERGGEMLEHLVPAIEKTADLVQEISSACREQDSGAEQINKAIQQLDMVIQQNASASEEMSSTAGALAATSEELSGQAEHLRNVTGLFRVDDHHEAVREERCEASVPMRSQSGAEPARGDKVTDVAQGDKGRDCRIKAQMASQGRGYEIDMEDGDGEPGIDFERY</sequence>
<keyword evidence="4 10" id="KW-0812">Transmembrane</keyword>
<evidence type="ECO:0000256" key="9">
    <source>
        <dbReference type="SAM" id="MobiDB-lite"/>
    </source>
</evidence>
<evidence type="ECO:0000313" key="14">
    <source>
        <dbReference type="Proteomes" id="UP000288096"/>
    </source>
</evidence>
<feature type="region of interest" description="Disordered" evidence="9">
    <location>
        <begin position="902"/>
        <end position="969"/>
    </location>
</feature>
<keyword evidence="5 10" id="KW-1133">Transmembrane helix</keyword>
<feature type="domain" description="HAMP" evidence="12">
    <location>
        <begin position="593"/>
        <end position="645"/>
    </location>
</feature>
<dbReference type="InterPro" id="IPR051310">
    <property type="entry name" value="MCP_chemotaxis"/>
</dbReference>
<keyword evidence="14" id="KW-1185">Reference proteome</keyword>
<dbReference type="InterPro" id="IPR004090">
    <property type="entry name" value="Chemotax_Me-accpt_rcpt"/>
</dbReference>
<dbReference type="GO" id="GO:0004888">
    <property type="term" value="F:transmembrane signaling receptor activity"/>
    <property type="evidence" value="ECO:0007669"/>
    <property type="project" value="InterPro"/>
</dbReference>
<dbReference type="SUPFAM" id="SSF58104">
    <property type="entry name" value="Methyl-accepting chemotaxis protein (MCP) signaling domain"/>
    <property type="match status" value="1"/>
</dbReference>
<dbReference type="Pfam" id="PF00015">
    <property type="entry name" value="MCPsignal"/>
    <property type="match status" value="1"/>
</dbReference>
<keyword evidence="2" id="KW-1003">Cell membrane</keyword>
<dbReference type="Gene3D" id="3.30.450.20">
    <property type="entry name" value="PAS domain"/>
    <property type="match status" value="1"/>
</dbReference>
<feature type="compositionally biased region" description="Acidic residues" evidence="9">
    <location>
        <begin position="953"/>
        <end position="969"/>
    </location>
</feature>
<evidence type="ECO:0000259" key="11">
    <source>
        <dbReference type="PROSITE" id="PS50111"/>
    </source>
</evidence>
<dbReference type="PROSITE" id="PS50111">
    <property type="entry name" value="CHEMOTAXIS_TRANSDUC_2"/>
    <property type="match status" value="1"/>
</dbReference>
<organism evidence="13 14">
    <name type="scientific">Desulfonema ishimotonii</name>
    <dbReference type="NCBI Taxonomy" id="45657"/>
    <lineage>
        <taxon>Bacteria</taxon>
        <taxon>Pseudomonadati</taxon>
        <taxon>Thermodesulfobacteriota</taxon>
        <taxon>Desulfobacteria</taxon>
        <taxon>Desulfobacterales</taxon>
        <taxon>Desulfococcaceae</taxon>
        <taxon>Desulfonema</taxon>
    </lineage>
</organism>
<evidence type="ECO:0000256" key="8">
    <source>
        <dbReference type="PROSITE-ProRule" id="PRU00284"/>
    </source>
</evidence>
<dbReference type="CDD" id="cd11386">
    <property type="entry name" value="MCP_signal"/>
    <property type="match status" value="1"/>
</dbReference>